<evidence type="ECO:0000313" key="1">
    <source>
        <dbReference type="EMBL" id="MBE7324593.1"/>
    </source>
</evidence>
<organism evidence="1 2">
    <name type="scientific">Nocardioides malaquae</name>
    <dbReference type="NCBI Taxonomy" id="2773426"/>
    <lineage>
        <taxon>Bacteria</taxon>
        <taxon>Bacillati</taxon>
        <taxon>Actinomycetota</taxon>
        <taxon>Actinomycetes</taxon>
        <taxon>Propionibacteriales</taxon>
        <taxon>Nocardioidaceae</taxon>
        <taxon>Nocardioides</taxon>
    </lineage>
</organism>
<dbReference type="EMBL" id="JADCSA010000006">
    <property type="protein sequence ID" value="MBE7324593.1"/>
    <property type="molecule type" value="Genomic_DNA"/>
</dbReference>
<proteinExistence type="predicted"/>
<name>A0ABR9RSN9_9ACTN</name>
<evidence type="ECO:0000313" key="2">
    <source>
        <dbReference type="Proteomes" id="UP000756387"/>
    </source>
</evidence>
<dbReference type="RefSeq" id="WP_193637919.1">
    <property type="nucleotide sequence ID" value="NZ_JADCSA010000006.1"/>
</dbReference>
<evidence type="ECO:0008006" key="3">
    <source>
        <dbReference type="Google" id="ProtNLM"/>
    </source>
</evidence>
<protein>
    <recommendedName>
        <fullName evidence="3">HEAT repeat domain-containing protein</fullName>
    </recommendedName>
</protein>
<dbReference type="Pfam" id="PF18944">
    <property type="entry name" value="DUF5691"/>
    <property type="match status" value="1"/>
</dbReference>
<gene>
    <name evidence="1" type="ORF">IEQ44_08005</name>
</gene>
<accession>A0ABR9RSN9</accession>
<keyword evidence="2" id="KW-1185">Reference proteome</keyword>
<reference evidence="1 2" key="1">
    <citation type="submission" date="2020-10" db="EMBL/GenBank/DDBJ databases">
        <title>Nocardioides sp. isolated from sludge.</title>
        <authorList>
            <person name="Zhang X."/>
        </authorList>
    </citation>
    <scope>NUCLEOTIDE SEQUENCE [LARGE SCALE GENOMIC DNA]</scope>
    <source>
        <strain evidence="1 2">Y6</strain>
    </source>
</reference>
<sequence length="503" mass="53228">MTTLHEWTEELRAAALVGTARREAPAVPAGWGLAARPPGSREQALLSAAALADVVARTGTRPPVEAVPFEVAPSDDLPVVGQRAEQLLDLLLGQSPFGAAQTKQMVAAWLAHAVRTGQRVPPRLLPGLLTSRFVPASARADLAAAIGARGRWFAALHPDVDLAAADSVAGQAVAGQLGGALPPDWTTLWTALPVREAVELLTRARAHDPQQARAALEQHVGTYGAKQRADLLAVLAVGLSPDDEPLLESALDDRAAGVRRRAAGLLADLPGSARSQRMGARLAGLLTVSGALRRRLEVAVPDAPDAAGVRDGLAPAKGTPTVQQRAGWLRQLVEEAPLTTWTDVTDRPPAATVAMLRGDTTLLGLLTEAVVRTRDPEWAQALHGAGVADPRLHPLLPAATRRTLVLAGLAKRPLPPATGDLLRAGPHPWEPEVARAVLQALADPQRPEVVHHVAPVLAHALPADVHADVRSLVDRVHGIDRRKLLADVLQLHEFQHTLTEAFR</sequence>
<comment type="caution">
    <text evidence="1">The sequence shown here is derived from an EMBL/GenBank/DDBJ whole genome shotgun (WGS) entry which is preliminary data.</text>
</comment>
<dbReference type="Proteomes" id="UP000756387">
    <property type="component" value="Unassembled WGS sequence"/>
</dbReference>
<dbReference type="InterPro" id="IPR043746">
    <property type="entry name" value="DUF5691"/>
</dbReference>